<organism evidence="3 4">
    <name type="scientific">Priapulus caudatus</name>
    <name type="common">Priapulid worm</name>
    <dbReference type="NCBI Taxonomy" id="37621"/>
    <lineage>
        <taxon>Eukaryota</taxon>
        <taxon>Metazoa</taxon>
        <taxon>Ecdysozoa</taxon>
        <taxon>Scalidophora</taxon>
        <taxon>Priapulida</taxon>
        <taxon>Priapulimorpha</taxon>
        <taxon>Priapulimorphida</taxon>
        <taxon>Priapulidae</taxon>
        <taxon>Priapulus</taxon>
    </lineage>
</organism>
<reference evidence="4" key="1">
    <citation type="submission" date="2025-08" db="UniProtKB">
        <authorList>
            <consortium name="RefSeq"/>
        </authorList>
    </citation>
    <scope>IDENTIFICATION</scope>
</reference>
<protein>
    <submittedName>
        <fullName evidence="4">Bicaudal D-related protein 2-like</fullName>
    </submittedName>
</protein>
<evidence type="ECO:0000256" key="2">
    <source>
        <dbReference type="SAM" id="Coils"/>
    </source>
</evidence>
<evidence type="ECO:0000256" key="1">
    <source>
        <dbReference type="ARBA" id="ARBA00023054"/>
    </source>
</evidence>
<dbReference type="PANTHER" id="PTHR32123:SF13">
    <property type="entry name" value="BICAUDAL D-RELATED PROTEIN HOMOLOG"/>
    <property type="match status" value="1"/>
</dbReference>
<evidence type="ECO:0000313" key="3">
    <source>
        <dbReference type="Proteomes" id="UP000695022"/>
    </source>
</evidence>
<keyword evidence="3" id="KW-1185">Reference proteome</keyword>
<name>A0ABM1DR36_PRICU</name>
<feature type="coiled-coil region" evidence="2">
    <location>
        <begin position="14"/>
        <end position="75"/>
    </location>
</feature>
<feature type="coiled-coil region" evidence="2">
    <location>
        <begin position="175"/>
        <end position="202"/>
    </location>
</feature>
<dbReference type="GeneID" id="106805360"/>
<keyword evidence="1 2" id="KW-0175">Coiled coil</keyword>
<accession>A0ABM1DR36</accession>
<sequence>MDVNEDINEYAMPLTRQHKEIAELQAERDKLQDIAANESSELAIDEVLKQTRQERRDVTKRHNDLELELTNVRLETSKLDMQLMEAIQQKVAMSVQVEAWESDMQTVLESQMKMRIQEADSCAGSSSVDDVIITQNKQEEQEIQDELLGTAEKRVSLKSQIKLMREELIEGNKRTHEMKMKVDLLEKDLKKKNEELSILTQREIAGCFRLNETNYNDIAANESTRNFASMKCINKPDTERRDVVTKRHNDLELELTNVRLETSKLDMQLMKAIQQKVAMSVQVEAWESDMQTVLESQMKMRIQEADSCAGSSSVDDVIITQATTPSGSKNILRLFRRS</sequence>
<dbReference type="InterPro" id="IPR051149">
    <property type="entry name" value="Spindly/BICDR_Dynein_Adapter"/>
</dbReference>
<dbReference type="RefSeq" id="XP_014662407.1">
    <property type="nucleotide sequence ID" value="XM_014806921.1"/>
</dbReference>
<dbReference type="Proteomes" id="UP000695022">
    <property type="component" value="Unplaced"/>
</dbReference>
<dbReference type="PANTHER" id="PTHR32123">
    <property type="entry name" value="BICD FAMILY-LIKE CARGO ADAPTER"/>
    <property type="match status" value="1"/>
</dbReference>
<evidence type="ECO:0000313" key="4">
    <source>
        <dbReference type="RefSeq" id="XP_014662407.1"/>
    </source>
</evidence>
<gene>
    <name evidence="4" type="primary">LOC106805360</name>
</gene>
<proteinExistence type="predicted"/>